<evidence type="ECO:0000256" key="1">
    <source>
        <dbReference type="ARBA" id="ARBA00022692"/>
    </source>
</evidence>
<name>A0ABR1V1W5_9PEZI</name>
<keyword evidence="2 4" id="KW-1133">Transmembrane helix</keyword>
<evidence type="ECO:0000313" key="6">
    <source>
        <dbReference type="EMBL" id="KAK8064265.1"/>
    </source>
</evidence>
<dbReference type="EMBL" id="JAQQWM010000005">
    <property type="protein sequence ID" value="KAK8064265.1"/>
    <property type="molecule type" value="Genomic_DNA"/>
</dbReference>
<comment type="subcellular location">
    <subcellularLocation>
        <location evidence="4">Membrane</location>
        <topology evidence="4">Multi-pass membrane protein</topology>
    </subcellularLocation>
</comment>
<keyword evidence="4" id="KW-0186">Copper</keyword>
<accession>A0ABR1V1W5</accession>
<feature type="transmembrane region" description="Helical" evidence="4">
    <location>
        <begin position="120"/>
        <end position="138"/>
    </location>
</feature>
<reference evidence="6 7" key="1">
    <citation type="submission" date="2023-01" db="EMBL/GenBank/DDBJ databases">
        <title>Analysis of 21 Apiospora genomes using comparative genomics revels a genus with tremendous synthesis potential of carbohydrate active enzymes and secondary metabolites.</title>
        <authorList>
            <person name="Sorensen T."/>
        </authorList>
    </citation>
    <scope>NUCLEOTIDE SEQUENCE [LARGE SCALE GENOMIC DNA]</scope>
    <source>
        <strain evidence="6 7">CBS 83171</strain>
    </source>
</reference>
<protein>
    <recommendedName>
        <fullName evidence="4">Copper transport protein</fullName>
    </recommendedName>
</protein>
<keyword evidence="4" id="KW-0813">Transport</keyword>
<feature type="transmembrane region" description="Helical" evidence="4">
    <location>
        <begin position="144"/>
        <end position="163"/>
    </location>
</feature>
<dbReference type="PANTHER" id="PTHR12483">
    <property type="entry name" value="SOLUTE CARRIER FAMILY 31 COPPER TRANSPORTERS"/>
    <property type="match status" value="1"/>
</dbReference>
<comment type="similarity">
    <text evidence="4">Belongs to the copper transporter (Ctr) (TC 1.A.56) family. SLC31A subfamily.</text>
</comment>
<keyword evidence="1 4" id="KW-0812">Transmembrane</keyword>
<evidence type="ECO:0000256" key="3">
    <source>
        <dbReference type="ARBA" id="ARBA00023136"/>
    </source>
</evidence>
<evidence type="ECO:0000256" key="5">
    <source>
        <dbReference type="SAM" id="MobiDB-lite"/>
    </source>
</evidence>
<sequence>MPVVFYNSLTTPLFSKAWTPSNPVVYAATCIFILALGVVHQLLIAFRNIVFEETLAEEAEAEAQGDEKAGPSPLHAEDDETSACLRRCGTTGEEGPHARPASASVGRRCTQRIPTGTARALCEVAISLASYLLMLAVMTMNMGYFLSALGGILFGTLVGGRFGTDDDGSCH</sequence>
<dbReference type="PANTHER" id="PTHR12483:SF120">
    <property type="entry name" value="HIGH-AFFINITY COPPER TRANSPORTER CTRA2"/>
    <property type="match status" value="1"/>
</dbReference>
<keyword evidence="4" id="KW-0406">Ion transport</keyword>
<keyword evidence="7" id="KW-1185">Reference proteome</keyword>
<feature type="region of interest" description="Disordered" evidence="5">
    <location>
        <begin position="61"/>
        <end position="80"/>
    </location>
</feature>
<proteinExistence type="inferred from homology"/>
<gene>
    <name evidence="6" type="ORF">PG996_008917</name>
</gene>
<evidence type="ECO:0000256" key="4">
    <source>
        <dbReference type="RuleBase" id="RU367022"/>
    </source>
</evidence>
<feature type="transmembrane region" description="Helical" evidence="4">
    <location>
        <begin position="24"/>
        <end position="46"/>
    </location>
</feature>
<organism evidence="6 7">
    <name type="scientific">Apiospora saccharicola</name>
    <dbReference type="NCBI Taxonomy" id="335842"/>
    <lineage>
        <taxon>Eukaryota</taxon>
        <taxon>Fungi</taxon>
        <taxon>Dikarya</taxon>
        <taxon>Ascomycota</taxon>
        <taxon>Pezizomycotina</taxon>
        <taxon>Sordariomycetes</taxon>
        <taxon>Xylariomycetidae</taxon>
        <taxon>Amphisphaeriales</taxon>
        <taxon>Apiosporaceae</taxon>
        <taxon>Apiospora</taxon>
    </lineage>
</organism>
<keyword evidence="4" id="KW-0187">Copper transport</keyword>
<dbReference type="InterPro" id="IPR007274">
    <property type="entry name" value="Cop_transporter"/>
</dbReference>
<evidence type="ECO:0000313" key="7">
    <source>
        <dbReference type="Proteomes" id="UP001446871"/>
    </source>
</evidence>
<dbReference type="Pfam" id="PF04145">
    <property type="entry name" value="Ctr"/>
    <property type="match status" value="1"/>
</dbReference>
<dbReference type="Proteomes" id="UP001446871">
    <property type="component" value="Unassembled WGS sequence"/>
</dbReference>
<comment type="caution">
    <text evidence="6">The sequence shown here is derived from an EMBL/GenBank/DDBJ whole genome shotgun (WGS) entry which is preliminary data.</text>
</comment>
<evidence type="ECO:0000256" key="2">
    <source>
        <dbReference type="ARBA" id="ARBA00022989"/>
    </source>
</evidence>
<keyword evidence="3 4" id="KW-0472">Membrane</keyword>